<proteinExistence type="predicted"/>
<protein>
    <recommendedName>
        <fullName evidence="8">Major facilitator superfamily (MFS) profile domain-containing protein</fullName>
    </recommendedName>
</protein>
<comment type="caution">
    <text evidence="9">The sequence shown here is derived from an EMBL/GenBank/DDBJ whole genome shotgun (WGS) entry which is preliminary data.</text>
</comment>
<evidence type="ECO:0000256" key="5">
    <source>
        <dbReference type="ARBA" id="ARBA00023136"/>
    </source>
</evidence>
<name>A0A8H6R259_9EURO</name>
<keyword evidence="3 7" id="KW-0812">Transmembrane</keyword>
<dbReference type="Pfam" id="PF07690">
    <property type="entry name" value="MFS_1"/>
    <property type="match status" value="1"/>
</dbReference>
<dbReference type="Proteomes" id="UP000641853">
    <property type="component" value="Unassembled WGS sequence"/>
</dbReference>
<feature type="transmembrane region" description="Helical" evidence="7">
    <location>
        <begin position="693"/>
        <end position="714"/>
    </location>
</feature>
<feature type="region of interest" description="Disordered" evidence="6">
    <location>
        <begin position="1"/>
        <end position="32"/>
    </location>
</feature>
<keyword evidence="2" id="KW-0813">Transport</keyword>
<dbReference type="SUPFAM" id="SSF103473">
    <property type="entry name" value="MFS general substrate transporter"/>
    <property type="match status" value="1"/>
</dbReference>
<feature type="transmembrane region" description="Helical" evidence="7">
    <location>
        <begin position="720"/>
        <end position="737"/>
    </location>
</feature>
<dbReference type="InterPro" id="IPR025197">
    <property type="entry name" value="DUF4116"/>
</dbReference>
<feature type="transmembrane region" description="Helical" evidence="7">
    <location>
        <begin position="615"/>
        <end position="638"/>
    </location>
</feature>
<dbReference type="AlphaFoldDB" id="A0A8H6R259"/>
<dbReference type="Pfam" id="PF13475">
    <property type="entry name" value="DUF4116"/>
    <property type="match status" value="1"/>
</dbReference>
<evidence type="ECO:0000256" key="7">
    <source>
        <dbReference type="SAM" id="Phobius"/>
    </source>
</evidence>
<dbReference type="GO" id="GO:0022857">
    <property type="term" value="F:transmembrane transporter activity"/>
    <property type="evidence" value="ECO:0007669"/>
    <property type="project" value="InterPro"/>
</dbReference>
<evidence type="ECO:0000256" key="4">
    <source>
        <dbReference type="ARBA" id="ARBA00022989"/>
    </source>
</evidence>
<feature type="transmembrane region" description="Helical" evidence="7">
    <location>
        <begin position="1022"/>
        <end position="1046"/>
    </location>
</feature>
<feature type="domain" description="Major facilitator superfamily (MFS) profile" evidence="8">
    <location>
        <begin position="619"/>
        <end position="1051"/>
    </location>
</feature>
<evidence type="ECO:0000313" key="10">
    <source>
        <dbReference type="Proteomes" id="UP000641853"/>
    </source>
</evidence>
<feature type="compositionally biased region" description="Gly residues" evidence="6">
    <location>
        <begin position="1"/>
        <end position="12"/>
    </location>
</feature>
<dbReference type="EMBL" id="JACBAG010001790">
    <property type="protein sequence ID" value="KAF7182136.1"/>
    <property type="molecule type" value="Genomic_DNA"/>
</dbReference>
<dbReference type="InterPro" id="IPR029476">
    <property type="entry name" value="DNase_NucA_NucB"/>
</dbReference>
<dbReference type="InterPro" id="IPR011701">
    <property type="entry name" value="MFS"/>
</dbReference>
<feature type="transmembrane region" description="Helical" evidence="7">
    <location>
        <begin position="986"/>
        <end position="1010"/>
    </location>
</feature>
<dbReference type="Pfam" id="PF14040">
    <property type="entry name" value="DNase_NucA_NucB"/>
    <property type="match status" value="1"/>
</dbReference>
<dbReference type="InterPro" id="IPR036259">
    <property type="entry name" value="MFS_trans_sf"/>
</dbReference>
<feature type="transmembrane region" description="Helical" evidence="7">
    <location>
        <begin position="749"/>
        <end position="771"/>
    </location>
</feature>
<dbReference type="GO" id="GO:0016020">
    <property type="term" value="C:membrane"/>
    <property type="evidence" value="ECO:0007669"/>
    <property type="project" value="UniProtKB-SubCell"/>
</dbReference>
<evidence type="ECO:0000259" key="8">
    <source>
        <dbReference type="PROSITE" id="PS50850"/>
    </source>
</evidence>
<dbReference type="PANTHER" id="PTHR23506">
    <property type="entry name" value="GH10249P"/>
    <property type="match status" value="1"/>
</dbReference>
<keyword evidence="10" id="KW-1185">Reference proteome</keyword>
<dbReference type="InterPro" id="IPR020846">
    <property type="entry name" value="MFS_dom"/>
</dbReference>
<organism evidence="9 10">
    <name type="scientific">Aspergillus felis</name>
    <dbReference type="NCBI Taxonomy" id="1287682"/>
    <lineage>
        <taxon>Eukaryota</taxon>
        <taxon>Fungi</taxon>
        <taxon>Dikarya</taxon>
        <taxon>Ascomycota</taxon>
        <taxon>Pezizomycotina</taxon>
        <taxon>Eurotiomycetes</taxon>
        <taxon>Eurotiomycetidae</taxon>
        <taxon>Eurotiales</taxon>
        <taxon>Aspergillaceae</taxon>
        <taxon>Aspergillus</taxon>
        <taxon>Aspergillus subgen. Fumigati</taxon>
    </lineage>
</organism>
<feature type="transmembrane region" description="Helical" evidence="7">
    <location>
        <begin position="915"/>
        <end position="935"/>
    </location>
</feature>
<keyword evidence="4 7" id="KW-1133">Transmembrane helix</keyword>
<dbReference type="CDD" id="cd17325">
    <property type="entry name" value="MFS_MdtG_SLC18_like"/>
    <property type="match status" value="1"/>
</dbReference>
<dbReference type="Gene3D" id="1.20.1250.20">
    <property type="entry name" value="MFS general substrate transporter like domains"/>
    <property type="match status" value="1"/>
</dbReference>
<evidence type="ECO:0000256" key="2">
    <source>
        <dbReference type="ARBA" id="ARBA00022448"/>
    </source>
</evidence>
<accession>A0A8H6R259</accession>
<comment type="subcellular location">
    <subcellularLocation>
        <location evidence="1">Membrane</location>
        <topology evidence="1">Multi-pass membrane protein</topology>
    </subcellularLocation>
</comment>
<evidence type="ECO:0000256" key="1">
    <source>
        <dbReference type="ARBA" id="ARBA00004141"/>
    </source>
</evidence>
<reference evidence="9" key="1">
    <citation type="submission" date="2020-06" db="EMBL/GenBank/DDBJ databases">
        <title>Draft genome sequences of strains closely related to Aspergillus parafelis and Aspergillus hiratsukae.</title>
        <authorList>
            <person name="Dos Santos R.A.C."/>
            <person name="Rivero-Menendez O."/>
            <person name="Steenwyk J.L."/>
            <person name="Mead M.E."/>
            <person name="Goldman G.H."/>
            <person name="Alastruey-Izquierdo A."/>
            <person name="Rokas A."/>
        </authorList>
    </citation>
    <scope>NUCLEOTIDE SEQUENCE</scope>
    <source>
        <strain evidence="9">CNM-CM7691</strain>
    </source>
</reference>
<feature type="transmembrane region" description="Helical" evidence="7">
    <location>
        <begin position="849"/>
        <end position="866"/>
    </location>
</feature>
<feature type="transmembrane region" description="Helical" evidence="7">
    <location>
        <begin position="777"/>
        <end position="798"/>
    </location>
</feature>
<feature type="transmembrane region" description="Helical" evidence="7">
    <location>
        <begin position="658"/>
        <end position="681"/>
    </location>
</feature>
<feature type="transmembrane region" description="Helical" evidence="7">
    <location>
        <begin position="886"/>
        <end position="906"/>
    </location>
</feature>
<evidence type="ECO:0000313" key="9">
    <source>
        <dbReference type="EMBL" id="KAF7182136.1"/>
    </source>
</evidence>
<dbReference type="PANTHER" id="PTHR23506:SF23">
    <property type="entry name" value="GH10249P"/>
    <property type="match status" value="1"/>
</dbReference>
<dbReference type="InterPro" id="IPR050930">
    <property type="entry name" value="MFS_Vesicular_Transporter"/>
</dbReference>
<keyword evidence="5 7" id="KW-0472">Membrane</keyword>
<dbReference type="PROSITE" id="PS50850">
    <property type="entry name" value="MFS"/>
    <property type="match status" value="1"/>
</dbReference>
<sequence length="1064" mass="116806">MEVLGGRLGGAAGVSKRPGRRQASGCSKTPCSDTSLSYSKFGNSCDEFPFASTQEGGSGPRLRCVDASENSSEGGQLGNFYGTIKNGDKFGITIENWKGASYCEDNPSCTNDGGEFFLDPTGNFVDGRRSIAGRGLKLDPGYSTPAARLRTIKTEDGSEHLVIAEDSANPLKAGDEIWTELAKLNPEIAVYAKKSASWAFFEGALNAAIQQNWDFPEDRQKLEDVLFAALRECLAMLSSFYNEREPEGTSLDMPTIRRISEIVRHQPFIERLMDIVPEALQFADRKLQGTKEIVLKCVSKRADCISFAVPELRNNKRFCLDAVAANPAVLRLIMDDPSNFLCHYSGQQRQVFEESAVKRCYRAYRYAAEETRENRHLLKSALSKDAGFFNYFPIFGKTVESLRSEDLKDKCYYESFQAILRGALEDNPRVFKYALKHELQRLYYKDAAYFMKGDPTDLLSLIEINPDAIGLMDASDLTFEFMQRAVNCDPRSILHAERLERTQEENHAIAEIALQRADASFVPGVDRLKIRVHAVAFYNPTKIRDLEESERVMVLEQTPKAIEFLTPSEREQLSQALGGPLSGYPLTGMGFWKQNGSQHREHTAKRPRFLELRSSGWFVTTVVSYAAATDIFLYGLIVPMTPTALQSRIGISEGSLQTWSSILLALFGVGLLASSPIAGYIADRFESRRYPYLFALVGLGAATALLCAGDHIGFWISGRLFQGAASAVVWVVGNALVADTVGKDGVGKAIGYTTMACCVGQLAGPLVGGVVYQHGGYYAVFGIAFGLIGLDIVLRLALIERRHALKWLQPEVGLPAMETHAMEHHGPMQEASPRGALGRLGILLSSPRVIVAIWGSLVVSVTMSSFDSVLPLFVQENFRWKQGGQGLIFLPLIIPHALSPVAGSFVDRFPRSSRYVTAGVFLLLMPAMILLRFVTNDSIRHKILLCALLTVIGVFISIAMPALYAEVIRFVGEKEHQTPDAFGKGGAVALALGLTNIGFATGSIVGPFFAGFIRVHSGWGTMGWALGLLAGVSSIPVLLFTGGWILRERSEGLETELVGWIKQM</sequence>
<evidence type="ECO:0000256" key="6">
    <source>
        <dbReference type="SAM" id="MobiDB-lite"/>
    </source>
</evidence>
<feature type="transmembrane region" description="Helical" evidence="7">
    <location>
        <begin position="941"/>
        <end position="965"/>
    </location>
</feature>
<evidence type="ECO:0000256" key="3">
    <source>
        <dbReference type="ARBA" id="ARBA00022692"/>
    </source>
</evidence>
<gene>
    <name evidence="9" type="ORF">CNMCM7691_001524</name>
</gene>